<dbReference type="AlphaFoldDB" id="Q55DE0"/>
<dbReference type="PaxDb" id="44689-DDB0201817"/>
<dbReference type="VEuPathDB" id="AmoebaDB:DDB_G0270614"/>
<dbReference type="RefSeq" id="XP_646191.1">
    <property type="nucleotide sequence ID" value="XM_641099.1"/>
</dbReference>
<proteinExistence type="predicted"/>
<evidence type="ECO:0000313" key="1">
    <source>
        <dbReference type="EMBL" id="EAL72657.1"/>
    </source>
</evidence>
<accession>Q55DE0</accession>
<keyword evidence="2" id="KW-1185">Reference proteome</keyword>
<dbReference type="EMBL" id="AAFI02000005">
    <property type="protein sequence ID" value="EAL72657.1"/>
    <property type="molecule type" value="Genomic_DNA"/>
</dbReference>
<dbReference type="Proteomes" id="UP000002195">
    <property type="component" value="Unassembled WGS sequence"/>
</dbReference>
<dbReference type="GeneID" id="8617144"/>
<evidence type="ECO:0000313" key="2">
    <source>
        <dbReference type="Proteomes" id="UP000002195"/>
    </source>
</evidence>
<comment type="caution">
    <text evidence="1">The sequence shown here is derived from an EMBL/GenBank/DDBJ whole genome shotgun (WGS) entry which is preliminary data.</text>
</comment>
<sequence>MINLKNKLSFEIYAKILFYANSIVDNNLSVFIDDYLIPIKNIDQSMETTPLIGSLHLVLKDKKRLPRKFNEKNIKFRSSMNPEGFGVDKDGREYKYNKFSNRDKNGIKFLLIECYLYFQNIENKIILRHFIENEISIENPPLSSIKIKNNENMDIQLNEGFTGLIGSNSSDIPLLLTGPIYSPNEDEGEPSFKPLVNYDEDRSCIHD</sequence>
<dbReference type="KEGG" id="ddi:DDB_G0270614"/>
<dbReference type="InParanoid" id="Q55DE0"/>
<dbReference type="dictyBase" id="DDB_G0270614"/>
<name>Q55DE0_DICDI</name>
<organism evidence="1 2">
    <name type="scientific">Dictyostelium discoideum</name>
    <name type="common">Social amoeba</name>
    <dbReference type="NCBI Taxonomy" id="44689"/>
    <lineage>
        <taxon>Eukaryota</taxon>
        <taxon>Amoebozoa</taxon>
        <taxon>Evosea</taxon>
        <taxon>Eumycetozoa</taxon>
        <taxon>Dictyostelia</taxon>
        <taxon>Dictyosteliales</taxon>
        <taxon>Dictyosteliaceae</taxon>
        <taxon>Dictyostelium</taxon>
    </lineage>
</organism>
<protein>
    <submittedName>
        <fullName evidence="1">Uncharacterized protein</fullName>
    </submittedName>
</protein>
<dbReference type="HOGENOM" id="CLU_1328486_0_0_1"/>
<gene>
    <name evidence="1" type="ORF">DDB_G0270614</name>
</gene>
<reference evidence="1 2" key="1">
    <citation type="journal article" date="2005" name="Nature">
        <title>The genome of the social amoeba Dictyostelium discoideum.</title>
        <authorList>
            <consortium name="The Dictyostelium discoideum Sequencing Consortium"/>
            <person name="Eichinger L."/>
            <person name="Pachebat J.A."/>
            <person name="Glockner G."/>
            <person name="Rajandream M.A."/>
            <person name="Sucgang R."/>
            <person name="Berriman M."/>
            <person name="Song J."/>
            <person name="Olsen R."/>
            <person name="Szafranski K."/>
            <person name="Xu Q."/>
            <person name="Tunggal B."/>
            <person name="Kummerfeld S."/>
            <person name="Madera M."/>
            <person name="Konfortov B.A."/>
            <person name="Rivero F."/>
            <person name="Bankier A.T."/>
            <person name="Lehmann R."/>
            <person name="Hamlin N."/>
            <person name="Davies R."/>
            <person name="Gaudet P."/>
            <person name="Fey P."/>
            <person name="Pilcher K."/>
            <person name="Chen G."/>
            <person name="Saunders D."/>
            <person name="Sodergren E."/>
            <person name="Davis P."/>
            <person name="Kerhornou A."/>
            <person name="Nie X."/>
            <person name="Hall N."/>
            <person name="Anjard C."/>
            <person name="Hemphill L."/>
            <person name="Bason N."/>
            <person name="Farbrother P."/>
            <person name="Desany B."/>
            <person name="Just E."/>
            <person name="Morio T."/>
            <person name="Rost R."/>
            <person name="Churcher C."/>
            <person name="Cooper J."/>
            <person name="Haydock S."/>
            <person name="van Driessche N."/>
            <person name="Cronin A."/>
            <person name="Goodhead I."/>
            <person name="Muzny D."/>
            <person name="Mourier T."/>
            <person name="Pain A."/>
            <person name="Lu M."/>
            <person name="Harper D."/>
            <person name="Lindsay R."/>
            <person name="Hauser H."/>
            <person name="James K."/>
            <person name="Quiles M."/>
            <person name="Madan Babu M."/>
            <person name="Saito T."/>
            <person name="Buchrieser C."/>
            <person name="Wardroper A."/>
            <person name="Felder M."/>
            <person name="Thangavelu M."/>
            <person name="Johnson D."/>
            <person name="Knights A."/>
            <person name="Loulseged H."/>
            <person name="Mungall K."/>
            <person name="Oliver K."/>
            <person name="Price C."/>
            <person name="Quail M.A."/>
            <person name="Urushihara H."/>
            <person name="Hernandez J."/>
            <person name="Rabbinowitsch E."/>
            <person name="Steffen D."/>
            <person name="Sanders M."/>
            <person name="Ma J."/>
            <person name="Kohara Y."/>
            <person name="Sharp S."/>
            <person name="Simmonds M."/>
            <person name="Spiegler S."/>
            <person name="Tivey A."/>
            <person name="Sugano S."/>
            <person name="White B."/>
            <person name="Walker D."/>
            <person name="Woodward J."/>
            <person name="Winckler T."/>
            <person name="Tanaka Y."/>
            <person name="Shaulsky G."/>
            <person name="Schleicher M."/>
            <person name="Weinstock G."/>
            <person name="Rosenthal A."/>
            <person name="Cox E.C."/>
            <person name="Chisholm R.L."/>
            <person name="Gibbs R."/>
            <person name="Loomis W.F."/>
            <person name="Platzer M."/>
            <person name="Kay R.R."/>
            <person name="Williams J."/>
            <person name="Dear P.H."/>
            <person name="Noegel A.A."/>
            <person name="Barrell B."/>
            <person name="Kuspa A."/>
        </authorList>
    </citation>
    <scope>NUCLEOTIDE SEQUENCE [LARGE SCALE GENOMIC DNA]</scope>
    <source>
        <strain evidence="1 2">AX4</strain>
    </source>
</reference>